<dbReference type="EMBL" id="WJNG01000002">
    <property type="protein sequence ID" value="MRH41685.1"/>
    <property type="molecule type" value="Genomic_DNA"/>
</dbReference>
<feature type="transmembrane region" description="Helical" evidence="1">
    <location>
        <begin position="83"/>
        <end position="109"/>
    </location>
</feature>
<gene>
    <name evidence="2" type="ORF">GH741_03240</name>
</gene>
<protein>
    <submittedName>
        <fullName evidence="2">Uncharacterized protein</fullName>
    </submittedName>
</protein>
<dbReference type="SUPFAM" id="SSF103501">
    <property type="entry name" value="Respiratory nitrate reductase 1 gamma chain"/>
    <property type="match status" value="1"/>
</dbReference>
<comment type="caution">
    <text evidence="2">The sequence shown here is derived from an EMBL/GenBank/DDBJ whole genome shotgun (WGS) entry which is preliminary data.</text>
</comment>
<keyword evidence="1" id="KW-1133">Transmembrane helix</keyword>
<evidence type="ECO:0000313" key="2">
    <source>
        <dbReference type="EMBL" id="MRH41685.1"/>
    </source>
</evidence>
<proteinExistence type="predicted"/>
<sequence length="169" mass="19632">MRIIRNEKQLRGGMSMVESLLGVILPFSSIAIFVMGLIWQYEDKDSYRKGFVNMLCVSLGIVVLITGVISLSQITIFKWMSELFLLNITVAPLIIKMHVLSLCSLLIVLPFTRFIKLFNIFKLKRYTFDKVSQKVAVVNFGKFFEWMFQTPHQRKNKAELKKNQFVLSE</sequence>
<evidence type="ECO:0000256" key="1">
    <source>
        <dbReference type="SAM" id="Phobius"/>
    </source>
</evidence>
<dbReference type="AlphaFoldDB" id="A0A6A8D7F6"/>
<organism evidence="2 3">
    <name type="scientific">Aquibacillus halophilus</name>
    <dbReference type="NCBI Taxonomy" id="930132"/>
    <lineage>
        <taxon>Bacteria</taxon>
        <taxon>Bacillati</taxon>
        <taxon>Bacillota</taxon>
        <taxon>Bacilli</taxon>
        <taxon>Bacillales</taxon>
        <taxon>Bacillaceae</taxon>
        <taxon>Aquibacillus</taxon>
    </lineage>
</organism>
<keyword evidence="3" id="KW-1185">Reference proteome</keyword>
<feature type="transmembrane region" description="Helical" evidence="1">
    <location>
        <begin position="20"/>
        <end position="39"/>
    </location>
</feature>
<name>A0A6A8D7F6_9BACI</name>
<feature type="transmembrane region" description="Helical" evidence="1">
    <location>
        <begin position="51"/>
        <end position="71"/>
    </location>
</feature>
<evidence type="ECO:0000313" key="3">
    <source>
        <dbReference type="Proteomes" id="UP000799092"/>
    </source>
</evidence>
<dbReference type="Proteomes" id="UP000799092">
    <property type="component" value="Unassembled WGS sequence"/>
</dbReference>
<accession>A0A6A8D7F6</accession>
<keyword evidence="1" id="KW-0472">Membrane</keyword>
<dbReference type="InterPro" id="IPR036197">
    <property type="entry name" value="NarG-like_sf"/>
</dbReference>
<dbReference type="OrthoDB" id="2876713at2"/>
<keyword evidence="1" id="KW-0812">Transmembrane</keyword>
<reference evidence="2" key="1">
    <citation type="submission" date="2019-11" db="EMBL/GenBank/DDBJ databases">
        <authorList>
            <person name="Li J."/>
        </authorList>
    </citation>
    <scope>NUCLEOTIDE SEQUENCE</scope>
    <source>
        <strain evidence="2">B6B</strain>
    </source>
</reference>